<feature type="transmembrane region" description="Helical" evidence="1">
    <location>
        <begin position="325"/>
        <end position="344"/>
    </location>
</feature>
<feature type="non-terminal residue" evidence="3">
    <location>
        <position position="414"/>
    </location>
</feature>
<protein>
    <recommendedName>
        <fullName evidence="2">RNase H type-1 domain-containing protein</fullName>
    </recommendedName>
</protein>
<dbReference type="VEuPathDB" id="FungiDB:FUN_014545"/>
<keyword evidence="1" id="KW-0472">Membrane</keyword>
<evidence type="ECO:0000256" key="1">
    <source>
        <dbReference type="SAM" id="Phobius"/>
    </source>
</evidence>
<keyword evidence="1" id="KW-0812">Transmembrane</keyword>
<dbReference type="EMBL" id="LLXL01002524">
    <property type="protein sequence ID" value="PKK60622.1"/>
    <property type="molecule type" value="Genomic_DNA"/>
</dbReference>
<reference evidence="3 4" key="1">
    <citation type="submission" date="2016-04" db="EMBL/GenBank/DDBJ databases">
        <title>Genome analyses suggest a sexual origin of heterokaryosis in a supposedly ancient asexual fungus.</title>
        <authorList>
            <person name="Ropars J."/>
            <person name="Sedzielewska K."/>
            <person name="Noel J."/>
            <person name="Charron P."/>
            <person name="Farinelli L."/>
            <person name="Marton T."/>
            <person name="Kruger M."/>
            <person name="Pelin A."/>
            <person name="Brachmann A."/>
            <person name="Corradi N."/>
        </authorList>
    </citation>
    <scope>NUCLEOTIDE SEQUENCE [LARGE SCALE GENOMIC DNA]</scope>
    <source>
        <strain evidence="3 4">C2</strain>
    </source>
</reference>
<dbReference type="PROSITE" id="PS50879">
    <property type="entry name" value="RNASE_H_1"/>
    <property type="match status" value="1"/>
</dbReference>
<dbReference type="InterPro" id="IPR036397">
    <property type="entry name" value="RNaseH_sf"/>
</dbReference>
<feature type="transmembrane region" description="Helical" evidence="1">
    <location>
        <begin position="373"/>
        <end position="393"/>
    </location>
</feature>
<dbReference type="SUPFAM" id="SSF53098">
    <property type="entry name" value="Ribonuclease H-like"/>
    <property type="match status" value="1"/>
</dbReference>
<comment type="caution">
    <text evidence="3">The sequence shown here is derived from an EMBL/GenBank/DDBJ whole genome shotgun (WGS) entry which is preliminary data.</text>
</comment>
<sequence length="414" mass="47416">MYLDQLVSSDGNYLLTWDEVKRLNNNNFKGPKPNWFKLLENDFILSNYRTLTYPLTDNYSIPTRLQNIPELSIGSHKKHNEWTYHWNASIQNCIIGKTYLQDTDTRSSISTMEHFIPINNSLLANDPSFQSSRSSPLILVPCTSCHLNDHSLVLQDARIRCTISVRTNRLSVFNIFHHSNQEHKKYANLFLKKYFVSTKPLHFIRHSAHSIYLAQHNINTTIPPSALTPASLSISNNDDIIKQLTLTIQSALLCKESIKISLIDIAKKFLPFTNFKFYSDGSVSNIGTINSKSGFGWLQIDPLSPQLSFNGSTIFFPSSFKSESLVILTILLVLPFYTICHIYTDSQNCIDIFNQKVLLPTISLRRRLKQNNFLIWDLIIWLIFHHHLTVYLVKVKGHSNNKGNDQADALAKEG</sequence>
<reference evidence="3 4" key="2">
    <citation type="submission" date="2017-10" db="EMBL/GenBank/DDBJ databases">
        <title>Extensive intraspecific genome diversity in a model arbuscular mycorrhizal fungus.</title>
        <authorList>
            <person name="Chen E.C.H."/>
            <person name="Morin E."/>
            <person name="Baudet D."/>
            <person name="Noel J."/>
            <person name="Ndikumana S."/>
            <person name="Charron P."/>
            <person name="St-Onge C."/>
            <person name="Giorgi J."/>
            <person name="Grigoriev I.V."/>
            <person name="Roux C."/>
            <person name="Martin F.M."/>
            <person name="Corradi N."/>
        </authorList>
    </citation>
    <scope>NUCLEOTIDE SEQUENCE [LARGE SCALE GENOMIC DNA]</scope>
    <source>
        <strain evidence="3 4">C2</strain>
    </source>
</reference>
<gene>
    <name evidence="3" type="ORF">RhiirC2_718979</name>
</gene>
<dbReference type="InterPro" id="IPR002156">
    <property type="entry name" value="RNaseH_domain"/>
</dbReference>
<accession>A0A2N1MG57</accession>
<dbReference type="Proteomes" id="UP000233469">
    <property type="component" value="Unassembled WGS sequence"/>
</dbReference>
<name>A0A2N1MG57_9GLOM</name>
<proteinExistence type="predicted"/>
<evidence type="ECO:0000313" key="3">
    <source>
        <dbReference type="EMBL" id="PKK60622.1"/>
    </source>
</evidence>
<keyword evidence="1" id="KW-1133">Transmembrane helix</keyword>
<evidence type="ECO:0000313" key="4">
    <source>
        <dbReference type="Proteomes" id="UP000233469"/>
    </source>
</evidence>
<feature type="domain" description="RNase H type-1" evidence="2">
    <location>
        <begin position="271"/>
        <end position="414"/>
    </location>
</feature>
<dbReference type="VEuPathDB" id="FungiDB:RhiirA1_390631"/>
<organism evidence="3 4">
    <name type="scientific">Rhizophagus irregularis</name>
    <dbReference type="NCBI Taxonomy" id="588596"/>
    <lineage>
        <taxon>Eukaryota</taxon>
        <taxon>Fungi</taxon>
        <taxon>Fungi incertae sedis</taxon>
        <taxon>Mucoromycota</taxon>
        <taxon>Glomeromycotina</taxon>
        <taxon>Glomeromycetes</taxon>
        <taxon>Glomerales</taxon>
        <taxon>Glomeraceae</taxon>
        <taxon>Rhizophagus</taxon>
    </lineage>
</organism>
<dbReference type="AlphaFoldDB" id="A0A2N1MG57"/>
<dbReference type="Pfam" id="PF00075">
    <property type="entry name" value="RNase_H"/>
    <property type="match status" value="1"/>
</dbReference>
<dbReference type="VEuPathDB" id="FungiDB:RhiirFUN_013053"/>
<dbReference type="InterPro" id="IPR012337">
    <property type="entry name" value="RNaseH-like_sf"/>
</dbReference>
<dbReference type="Gene3D" id="3.30.420.10">
    <property type="entry name" value="Ribonuclease H-like superfamily/Ribonuclease H"/>
    <property type="match status" value="1"/>
</dbReference>
<evidence type="ECO:0000259" key="2">
    <source>
        <dbReference type="PROSITE" id="PS50879"/>
    </source>
</evidence>
<dbReference type="GO" id="GO:0003676">
    <property type="term" value="F:nucleic acid binding"/>
    <property type="evidence" value="ECO:0007669"/>
    <property type="project" value="InterPro"/>
</dbReference>
<dbReference type="GO" id="GO:0004523">
    <property type="term" value="F:RNA-DNA hybrid ribonuclease activity"/>
    <property type="evidence" value="ECO:0007669"/>
    <property type="project" value="InterPro"/>
</dbReference>